<dbReference type="FunFam" id="3.40.50.2000:FF:000009">
    <property type="entry name" value="Sterol 3-beta-glucosyltransferase UGT80A2"/>
    <property type="match status" value="1"/>
</dbReference>
<evidence type="ECO:0000256" key="1">
    <source>
        <dbReference type="ARBA" id="ARBA00022679"/>
    </source>
</evidence>
<gene>
    <name evidence="4" type="ORF">FALBO_11128</name>
</gene>
<organism evidence="4 5">
    <name type="scientific">Fusarium albosuccineum</name>
    <dbReference type="NCBI Taxonomy" id="1237068"/>
    <lineage>
        <taxon>Eukaryota</taxon>
        <taxon>Fungi</taxon>
        <taxon>Dikarya</taxon>
        <taxon>Ascomycota</taxon>
        <taxon>Pezizomycotina</taxon>
        <taxon>Sordariomycetes</taxon>
        <taxon>Hypocreomycetidae</taxon>
        <taxon>Hypocreales</taxon>
        <taxon>Nectriaceae</taxon>
        <taxon>Fusarium</taxon>
        <taxon>Fusarium decemcellulare species complex</taxon>
    </lineage>
</organism>
<dbReference type="Pfam" id="PF03033">
    <property type="entry name" value="Glyco_transf_28"/>
    <property type="match status" value="1"/>
</dbReference>
<evidence type="ECO:0000313" key="4">
    <source>
        <dbReference type="EMBL" id="KAF4462073.1"/>
    </source>
</evidence>
<dbReference type="InterPro" id="IPR010610">
    <property type="entry name" value="EryCIII-like_C"/>
</dbReference>
<dbReference type="GO" id="GO:0016906">
    <property type="term" value="F:sterol 3-beta-glucosyltransferase activity"/>
    <property type="evidence" value="ECO:0007669"/>
    <property type="project" value="UniProtKB-ARBA"/>
</dbReference>
<sequence length="700" mass="78075">MDELAPQTPVEAHDSMSMPKLNIVIMGFGSRGDLEPTLEIAKVLQFQYGHRVRYVTHERHKHIVQAAGIEFYSLGRADPREMIARRSRGSKEMRRILPEIQDEFAEMGQRYWGACIDDPAGIPDGTSPDPFVADAIIATMTTFVHSSAAARMGIPIHLQANNPRIFSKYIPHSQAESSGNSTSVVRNVLSWWLKDLAFLLMLNSGFNKLRVETMGLESFSPIWWQSHFMRFRLPCSNLWSPHLLANPSDWGDEIDTVGYAFADEEPFSPPAELLEWLDKGDEPIYVGFGSMSFPNSDQVLEAIFDGIAKAGKRIIYAQGWSGTSDDRFNRDDVFVVNEIPHHWLFPRVAAVVIHMGAGTTSMAIKTGKPITMIPIAGDQPFWAPRVHRAGCGPEPIPLQDVTSEIIYARVQEALSSEMLASVRSMAEKIRQEEPGQFAFARSALRTFERSYSKGRCDLLSDRPAVWRHRKSGRKLSPIAAGILVDEGQMRQTDLDLIRYVDSPDLKSVGDPITGALGGIALVGGRVVSAIKSLRNLGFAETLRKGAGQVLADVVRIATSPITFLHAVSYGFYSLAEYLTFSLGSVSHPQQFDSNRWTYSYWSMLQLLLLAPLKELDPIRNTPTTLVLSPLRFALSLVNIPIGFVAFTTRVMDVKLEQLIGKRPSVDVVYEARVGQGCREMKLASNELRRQVIGAWEVKNR</sequence>
<dbReference type="PANTHER" id="PTHR48050">
    <property type="entry name" value="STEROL 3-BETA-GLUCOSYLTRANSFERASE"/>
    <property type="match status" value="1"/>
</dbReference>
<dbReference type="CDD" id="cd03784">
    <property type="entry name" value="GT1_Gtf-like"/>
    <property type="match status" value="1"/>
</dbReference>
<reference evidence="4 5" key="1">
    <citation type="submission" date="2020-01" db="EMBL/GenBank/DDBJ databases">
        <title>Identification and distribution of gene clusters putatively required for synthesis of sphingolipid metabolism inhibitors in phylogenetically diverse species of the filamentous fungus Fusarium.</title>
        <authorList>
            <person name="Kim H.-S."/>
            <person name="Busman M."/>
            <person name="Brown D.W."/>
            <person name="Divon H."/>
            <person name="Uhlig S."/>
            <person name="Proctor R.H."/>
        </authorList>
    </citation>
    <scope>NUCLEOTIDE SEQUENCE [LARGE SCALE GENOMIC DNA]</scope>
    <source>
        <strain evidence="4 5">NRRL 20459</strain>
    </source>
</reference>
<dbReference type="InterPro" id="IPR050426">
    <property type="entry name" value="Glycosyltransferase_28"/>
</dbReference>
<evidence type="ECO:0000259" key="2">
    <source>
        <dbReference type="Pfam" id="PF03033"/>
    </source>
</evidence>
<keyword evidence="1 4" id="KW-0808">Transferase</keyword>
<dbReference type="EMBL" id="JAADYS010001596">
    <property type="protein sequence ID" value="KAF4462073.1"/>
    <property type="molecule type" value="Genomic_DNA"/>
</dbReference>
<name>A0A8H4L6H6_9HYPO</name>
<dbReference type="SUPFAM" id="SSF53756">
    <property type="entry name" value="UDP-Glycosyltransferase/glycogen phosphorylase"/>
    <property type="match status" value="1"/>
</dbReference>
<dbReference type="InterPro" id="IPR002213">
    <property type="entry name" value="UDP_glucos_trans"/>
</dbReference>
<feature type="domain" description="Glycosyltransferase family 28 N-terminal" evidence="2">
    <location>
        <begin position="23"/>
        <end position="97"/>
    </location>
</feature>
<dbReference type="AlphaFoldDB" id="A0A8H4L6H6"/>
<protein>
    <submittedName>
        <fullName evidence="4">Glycosyltransferase family 28 domain-containing</fullName>
    </submittedName>
</protein>
<dbReference type="Gene3D" id="3.40.50.2000">
    <property type="entry name" value="Glycogen Phosphorylase B"/>
    <property type="match status" value="2"/>
</dbReference>
<feature type="domain" description="Erythromycin biosynthesis protein CIII-like C-terminal" evidence="3">
    <location>
        <begin position="330"/>
        <end position="432"/>
    </location>
</feature>
<dbReference type="GO" id="GO:0005975">
    <property type="term" value="P:carbohydrate metabolic process"/>
    <property type="evidence" value="ECO:0007669"/>
    <property type="project" value="InterPro"/>
</dbReference>
<dbReference type="Pfam" id="PF06722">
    <property type="entry name" value="EryCIII-like_C"/>
    <property type="match status" value="1"/>
</dbReference>
<keyword evidence="5" id="KW-1185">Reference proteome</keyword>
<comment type="caution">
    <text evidence="4">The sequence shown here is derived from an EMBL/GenBank/DDBJ whole genome shotgun (WGS) entry which is preliminary data.</text>
</comment>
<proteinExistence type="predicted"/>
<dbReference type="InterPro" id="IPR004276">
    <property type="entry name" value="GlycoTrans_28_N"/>
</dbReference>
<dbReference type="OrthoDB" id="5835829at2759"/>
<dbReference type="PANTHER" id="PTHR48050:SF13">
    <property type="entry name" value="STEROL 3-BETA-GLUCOSYLTRANSFERASE UGT80A2"/>
    <property type="match status" value="1"/>
</dbReference>
<accession>A0A8H4L6H6</accession>
<evidence type="ECO:0000259" key="3">
    <source>
        <dbReference type="Pfam" id="PF06722"/>
    </source>
</evidence>
<evidence type="ECO:0000313" key="5">
    <source>
        <dbReference type="Proteomes" id="UP000554235"/>
    </source>
</evidence>
<dbReference type="Proteomes" id="UP000554235">
    <property type="component" value="Unassembled WGS sequence"/>
</dbReference>